<keyword evidence="1" id="KW-0472">Membrane</keyword>
<reference evidence="2" key="1">
    <citation type="journal article" date="2021" name="Nat. Commun.">
        <title>Genetic determinants of endophytism in the Arabidopsis root mycobiome.</title>
        <authorList>
            <person name="Mesny F."/>
            <person name="Miyauchi S."/>
            <person name="Thiergart T."/>
            <person name="Pickel B."/>
            <person name="Atanasova L."/>
            <person name="Karlsson M."/>
            <person name="Huettel B."/>
            <person name="Barry K.W."/>
            <person name="Haridas S."/>
            <person name="Chen C."/>
            <person name="Bauer D."/>
            <person name="Andreopoulos W."/>
            <person name="Pangilinan J."/>
            <person name="LaButti K."/>
            <person name="Riley R."/>
            <person name="Lipzen A."/>
            <person name="Clum A."/>
            <person name="Drula E."/>
            <person name="Henrissat B."/>
            <person name="Kohler A."/>
            <person name="Grigoriev I.V."/>
            <person name="Martin F.M."/>
            <person name="Hacquard S."/>
        </authorList>
    </citation>
    <scope>NUCLEOTIDE SEQUENCE</scope>
    <source>
        <strain evidence="2">FSSC 5 MPI-SDFR-AT-0091</strain>
    </source>
</reference>
<dbReference type="Proteomes" id="UP000736672">
    <property type="component" value="Unassembled WGS sequence"/>
</dbReference>
<keyword evidence="3" id="KW-1185">Reference proteome</keyword>
<feature type="transmembrane region" description="Helical" evidence="1">
    <location>
        <begin position="43"/>
        <end position="65"/>
    </location>
</feature>
<dbReference type="EMBL" id="JAGTJS010000004">
    <property type="protein sequence ID" value="KAH7271484.1"/>
    <property type="molecule type" value="Genomic_DNA"/>
</dbReference>
<keyword evidence="1" id="KW-0812">Transmembrane</keyword>
<evidence type="ECO:0000256" key="1">
    <source>
        <dbReference type="SAM" id="Phobius"/>
    </source>
</evidence>
<gene>
    <name evidence="2" type="ORF">B0J15DRAFT_485134</name>
</gene>
<name>A0A9P9KZL3_FUSSL</name>
<dbReference type="AlphaFoldDB" id="A0A9P9KZL3"/>
<keyword evidence="1" id="KW-1133">Transmembrane helix</keyword>
<proteinExistence type="predicted"/>
<evidence type="ECO:0000313" key="3">
    <source>
        <dbReference type="Proteomes" id="UP000736672"/>
    </source>
</evidence>
<accession>A0A9P9KZL3</accession>
<comment type="caution">
    <text evidence="2">The sequence shown here is derived from an EMBL/GenBank/DDBJ whole genome shotgun (WGS) entry which is preliminary data.</text>
</comment>
<evidence type="ECO:0000313" key="2">
    <source>
        <dbReference type="EMBL" id="KAH7271484.1"/>
    </source>
</evidence>
<organism evidence="2 3">
    <name type="scientific">Fusarium solani</name>
    <name type="common">Filamentous fungus</name>
    <dbReference type="NCBI Taxonomy" id="169388"/>
    <lineage>
        <taxon>Eukaryota</taxon>
        <taxon>Fungi</taxon>
        <taxon>Dikarya</taxon>
        <taxon>Ascomycota</taxon>
        <taxon>Pezizomycotina</taxon>
        <taxon>Sordariomycetes</taxon>
        <taxon>Hypocreomycetidae</taxon>
        <taxon>Hypocreales</taxon>
        <taxon>Nectriaceae</taxon>
        <taxon>Fusarium</taxon>
        <taxon>Fusarium solani species complex</taxon>
    </lineage>
</organism>
<sequence>MGCFASIPSRSSVAGVVALTAAAGAAGRPELQHLSDSAVAPALLASIFPGLALGTKALLFVFVTISKLQELRLLGHQ</sequence>
<protein>
    <submittedName>
        <fullName evidence="2">Uncharacterized protein</fullName>
    </submittedName>
</protein>